<evidence type="ECO:0000313" key="3">
    <source>
        <dbReference type="Proteomes" id="UP000184080"/>
    </source>
</evidence>
<protein>
    <submittedName>
        <fullName evidence="2">Uncharacterized protein</fullName>
    </submittedName>
</protein>
<name>A0A1M6GLP2_9CLOT</name>
<feature type="transmembrane region" description="Helical" evidence="1">
    <location>
        <begin position="74"/>
        <end position="93"/>
    </location>
</feature>
<keyword evidence="1" id="KW-0812">Transmembrane</keyword>
<sequence length="184" mass="20964">MRHVIIFIGGIAAALAVRMLNRDAEKKDLEFDKDGDIVLRMSKIYDFLGYMIIAFGLMAVALSQFGAESPMESLIIMIIGIFTILMGIFQIVFVRGIKVMAGQVGIRYVNFTGKEKQISWDEIKEIKFVKFKNSIYITSNTEGIRIRMDFVGVRSFIDLMKGKLPASLYGQALDKFEIQRPRYK</sequence>
<dbReference type="EMBL" id="FQZO01000003">
    <property type="protein sequence ID" value="SHJ10854.1"/>
    <property type="molecule type" value="Genomic_DNA"/>
</dbReference>
<gene>
    <name evidence="2" type="ORF">SAMN05444401_2162</name>
</gene>
<feature type="transmembrane region" description="Helical" evidence="1">
    <location>
        <begin position="44"/>
        <end position="62"/>
    </location>
</feature>
<dbReference type="AlphaFoldDB" id="A0A1M6GLP2"/>
<evidence type="ECO:0000256" key="1">
    <source>
        <dbReference type="SAM" id="Phobius"/>
    </source>
</evidence>
<dbReference type="RefSeq" id="WP_073006379.1">
    <property type="nucleotide sequence ID" value="NZ_FQZO01000003.1"/>
</dbReference>
<keyword evidence="1" id="KW-1133">Transmembrane helix</keyword>
<dbReference type="Proteomes" id="UP000184080">
    <property type="component" value="Unassembled WGS sequence"/>
</dbReference>
<keyword evidence="1" id="KW-0472">Membrane</keyword>
<evidence type="ECO:0000313" key="2">
    <source>
        <dbReference type="EMBL" id="SHJ10854.1"/>
    </source>
</evidence>
<organism evidence="2 3">
    <name type="scientific">Clostridium amylolyticum</name>
    <dbReference type="NCBI Taxonomy" id="1121298"/>
    <lineage>
        <taxon>Bacteria</taxon>
        <taxon>Bacillati</taxon>
        <taxon>Bacillota</taxon>
        <taxon>Clostridia</taxon>
        <taxon>Eubacteriales</taxon>
        <taxon>Clostridiaceae</taxon>
        <taxon>Clostridium</taxon>
    </lineage>
</organism>
<accession>A0A1M6GLP2</accession>
<proteinExistence type="predicted"/>
<dbReference type="OrthoDB" id="2088211at2"/>
<reference evidence="2 3" key="1">
    <citation type="submission" date="2016-11" db="EMBL/GenBank/DDBJ databases">
        <authorList>
            <person name="Jaros S."/>
            <person name="Januszkiewicz K."/>
            <person name="Wedrychowicz H."/>
        </authorList>
    </citation>
    <scope>NUCLEOTIDE SEQUENCE [LARGE SCALE GENOMIC DNA]</scope>
    <source>
        <strain evidence="2 3">DSM 21864</strain>
    </source>
</reference>
<keyword evidence="3" id="KW-1185">Reference proteome</keyword>